<keyword evidence="2" id="KW-1185">Reference proteome</keyword>
<dbReference type="GO" id="GO:0005829">
    <property type="term" value="C:cytosol"/>
    <property type="evidence" value="ECO:0007669"/>
    <property type="project" value="TreeGrafter"/>
</dbReference>
<dbReference type="AlphaFoldDB" id="A0A9Q9IDY1"/>
<dbReference type="RefSeq" id="WP_052386396.1">
    <property type="nucleotide sequence ID" value="NZ_CP073767.1"/>
</dbReference>
<proteinExistence type="predicted"/>
<dbReference type="EMBL" id="CP073767">
    <property type="protein sequence ID" value="UWZ50790.1"/>
    <property type="molecule type" value="Genomic_DNA"/>
</dbReference>
<protein>
    <submittedName>
        <fullName evidence="1">Gamma-glutamyl-gamma-aminobutyrate hydrolase family protein</fullName>
    </submittedName>
</protein>
<dbReference type="PROSITE" id="PS51273">
    <property type="entry name" value="GATASE_TYPE_1"/>
    <property type="match status" value="1"/>
</dbReference>
<keyword evidence="1" id="KW-0378">Hydrolase</keyword>
<dbReference type="InterPro" id="IPR011697">
    <property type="entry name" value="Peptidase_C26"/>
</dbReference>
<dbReference type="PANTHER" id="PTHR43235">
    <property type="entry name" value="GLUTAMINE AMIDOTRANSFERASE PB2B2.05-RELATED"/>
    <property type="match status" value="1"/>
</dbReference>
<dbReference type="Pfam" id="PF07722">
    <property type="entry name" value="Peptidase_C26"/>
    <property type="match status" value="1"/>
</dbReference>
<accession>A0A9Q9IDY1</accession>
<evidence type="ECO:0000313" key="2">
    <source>
        <dbReference type="Proteomes" id="UP001058003"/>
    </source>
</evidence>
<dbReference type="PANTHER" id="PTHR43235:SF1">
    <property type="entry name" value="GLUTAMINE AMIDOTRANSFERASE PB2B2.05-RELATED"/>
    <property type="match status" value="1"/>
</dbReference>
<organism evidence="1 2">
    <name type="scientific">Dactylosporangium aurantiacum</name>
    <dbReference type="NCBI Taxonomy" id="35754"/>
    <lineage>
        <taxon>Bacteria</taxon>
        <taxon>Bacillati</taxon>
        <taxon>Actinomycetota</taxon>
        <taxon>Actinomycetes</taxon>
        <taxon>Micromonosporales</taxon>
        <taxon>Micromonosporaceae</taxon>
        <taxon>Dactylosporangium</taxon>
    </lineage>
</organism>
<dbReference type="Gene3D" id="3.40.50.880">
    <property type="match status" value="1"/>
</dbReference>
<sequence length="253" mass="26211">MVVLNQPGTGPAPARTAGSAPVIGISAHSGPIHVAVFDITATFAASQFVDGVAAAGGRPVLLPPLPGIESVVRRLDGLLLLPGPDVDPALYAADRHPSSRGINPDRDLAELALLEAALNAGTPVLGICRGAQLLNVLRGGTLHQHLPELVGHDRHLPAGNGYGDEPIVLDPSSRLGQLLGVDELTVPCHHHQGIDKVGFGIEPSAWAADGVIEAIEVAGQDFAVGVQWHAERGGASKELFSAFVDVCRLNGRF</sequence>
<dbReference type="KEGG" id="daur:Daura_28690"/>
<name>A0A9Q9IDY1_9ACTN</name>
<reference evidence="1" key="1">
    <citation type="submission" date="2021-04" db="EMBL/GenBank/DDBJ databases">
        <title>Dactylosporangium aurantiacum NRRL B-8018 full assembly.</title>
        <authorList>
            <person name="Hartkoorn R.C."/>
            <person name="Beaudoing E."/>
            <person name="Hot D."/>
        </authorList>
    </citation>
    <scope>NUCLEOTIDE SEQUENCE</scope>
    <source>
        <strain evidence="1">NRRL B-8018</strain>
    </source>
</reference>
<gene>
    <name evidence="1" type="ORF">Daura_28690</name>
</gene>
<dbReference type="OrthoDB" id="9813383at2"/>
<dbReference type="InterPro" id="IPR029062">
    <property type="entry name" value="Class_I_gatase-like"/>
</dbReference>
<dbReference type="InterPro" id="IPR044668">
    <property type="entry name" value="PuuD-like"/>
</dbReference>
<evidence type="ECO:0000313" key="1">
    <source>
        <dbReference type="EMBL" id="UWZ50790.1"/>
    </source>
</evidence>
<dbReference type="SUPFAM" id="SSF52317">
    <property type="entry name" value="Class I glutamine amidotransferase-like"/>
    <property type="match status" value="1"/>
</dbReference>
<dbReference type="GO" id="GO:0006598">
    <property type="term" value="P:polyamine catabolic process"/>
    <property type="evidence" value="ECO:0007669"/>
    <property type="project" value="TreeGrafter"/>
</dbReference>
<dbReference type="Proteomes" id="UP001058003">
    <property type="component" value="Chromosome"/>
</dbReference>
<dbReference type="GO" id="GO:0033969">
    <property type="term" value="F:gamma-glutamyl-gamma-aminobutyrate hydrolase activity"/>
    <property type="evidence" value="ECO:0007669"/>
    <property type="project" value="TreeGrafter"/>
</dbReference>